<reference evidence="2 3" key="1">
    <citation type="journal article" date="2019" name="Commun. Biol.">
        <title>The bagworm genome reveals a unique fibroin gene that provides high tensile strength.</title>
        <authorList>
            <person name="Kono N."/>
            <person name="Nakamura H."/>
            <person name="Ohtoshi R."/>
            <person name="Tomita M."/>
            <person name="Numata K."/>
            <person name="Arakawa K."/>
        </authorList>
    </citation>
    <scope>NUCLEOTIDE SEQUENCE [LARGE SCALE GENOMIC DNA]</scope>
</reference>
<evidence type="ECO:0000313" key="2">
    <source>
        <dbReference type="EMBL" id="GBP51224.1"/>
    </source>
</evidence>
<dbReference type="Proteomes" id="UP000299102">
    <property type="component" value="Unassembled WGS sequence"/>
</dbReference>
<gene>
    <name evidence="2" type="ORF">EVAR_85436_1</name>
</gene>
<dbReference type="EMBL" id="BGZK01000577">
    <property type="protein sequence ID" value="GBP51224.1"/>
    <property type="molecule type" value="Genomic_DNA"/>
</dbReference>
<accession>A0A4C1WM84</accession>
<proteinExistence type="predicted"/>
<protein>
    <submittedName>
        <fullName evidence="2">Uncharacterized protein</fullName>
    </submittedName>
</protein>
<evidence type="ECO:0000256" key="1">
    <source>
        <dbReference type="SAM" id="MobiDB-lite"/>
    </source>
</evidence>
<keyword evidence="3" id="KW-1185">Reference proteome</keyword>
<comment type="caution">
    <text evidence="2">The sequence shown here is derived from an EMBL/GenBank/DDBJ whole genome shotgun (WGS) entry which is preliminary data.</text>
</comment>
<name>A0A4C1WM84_EUMVA</name>
<organism evidence="2 3">
    <name type="scientific">Eumeta variegata</name>
    <name type="common">Bagworm moth</name>
    <name type="synonym">Eumeta japonica</name>
    <dbReference type="NCBI Taxonomy" id="151549"/>
    <lineage>
        <taxon>Eukaryota</taxon>
        <taxon>Metazoa</taxon>
        <taxon>Ecdysozoa</taxon>
        <taxon>Arthropoda</taxon>
        <taxon>Hexapoda</taxon>
        <taxon>Insecta</taxon>
        <taxon>Pterygota</taxon>
        <taxon>Neoptera</taxon>
        <taxon>Endopterygota</taxon>
        <taxon>Lepidoptera</taxon>
        <taxon>Glossata</taxon>
        <taxon>Ditrysia</taxon>
        <taxon>Tineoidea</taxon>
        <taxon>Psychidae</taxon>
        <taxon>Oiketicinae</taxon>
        <taxon>Eumeta</taxon>
    </lineage>
</organism>
<dbReference type="AlphaFoldDB" id="A0A4C1WM84"/>
<evidence type="ECO:0000313" key="3">
    <source>
        <dbReference type="Proteomes" id="UP000299102"/>
    </source>
</evidence>
<feature type="region of interest" description="Disordered" evidence="1">
    <location>
        <begin position="31"/>
        <end position="70"/>
    </location>
</feature>
<sequence>MQRPRERRLVEILTRVEKHIAIFPSERAVHHAADAQAPPGSGPGAVVRVNQAGRAGCGPAPRPPPRRRDPPIIVSLYCLVRHRLHYRDINLRFDKEAPELKEIATSRA</sequence>